<protein>
    <submittedName>
        <fullName evidence="2">Uncharacterized protein</fullName>
    </submittedName>
</protein>
<gene>
    <name evidence="2" type="ORF">AMK68_04540</name>
</gene>
<accession>A0A0S7XJY6</accession>
<comment type="caution">
    <text evidence="2">The sequence shown here is derived from an EMBL/GenBank/DDBJ whole genome shotgun (WGS) entry which is preliminary data.</text>
</comment>
<organism evidence="2 3">
    <name type="scientific">candidate division KD3-62 bacterium DG_56</name>
    <dbReference type="NCBI Taxonomy" id="1704032"/>
    <lineage>
        <taxon>Bacteria</taxon>
        <taxon>candidate division KD3-62</taxon>
    </lineage>
</organism>
<name>A0A0S7XJY6_9BACT</name>
<evidence type="ECO:0000256" key="1">
    <source>
        <dbReference type="SAM" id="MobiDB-lite"/>
    </source>
</evidence>
<evidence type="ECO:0000313" key="2">
    <source>
        <dbReference type="EMBL" id="KPJ62766.1"/>
    </source>
</evidence>
<dbReference type="EMBL" id="LIZY01000103">
    <property type="protein sequence ID" value="KPJ62766.1"/>
    <property type="molecule type" value="Genomic_DNA"/>
</dbReference>
<dbReference type="Proteomes" id="UP000052020">
    <property type="component" value="Unassembled WGS sequence"/>
</dbReference>
<sequence length="59" mass="6815">MRRTDRDSQAVWLPLRGSWEESVLTWNEQVELSFRRQEQERAPVAGPAKKQAVTSSTLT</sequence>
<dbReference type="AlphaFoldDB" id="A0A0S7XJY6"/>
<reference evidence="2 3" key="1">
    <citation type="journal article" date="2015" name="Microbiome">
        <title>Genomic resolution of linkages in carbon, nitrogen, and sulfur cycling among widespread estuary sediment bacteria.</title>
        <authorList>
            <person name="Baker B.J."/>
            <person name="Lazar C.S."/>
            <person name="Teske A.P."/>
            <person name="Dick G.J."/>
        </authorList>
    </citation>
    <scope>NUCLEOTIDE SEQUENCE [LARGE SCALE GENOMIC DNA]</scope>
    <source>
        <strain evidence="2">DG_56</strain>
    </source>
</reference>
<evidence type="ECO:0000313" key="3">
    <source>
        <dbReference type="Proteomes" id="UP000052020"/>
    </source>
</evidence>
<proteinExistence type="predicted"/>
<feature type="region of interest" description="Disordered" evidence="1">
    <location>
        <begin position="36"/>
        <end position="59"/>
    </location>
</feature>